<feature type="transmembrane region" description="Helical" evidence="1">
    <location>
        <begin position="393"/>
        <end position="411"/>
    </location>
</feature>
<keyword evidence="1" id="KW-1133">Transmembrane helix</keyword>
<sequence>MLVLDKLNRKKKYITNKKRLLLYYCNVSEIKKLKKRNNKDEGETGNSVFNLIRRDWFEIVINISYYSTVRVEIKVGNRRNAMYLIMIMKIEATGLGKQQLKYLHDRRGSSICIQSKRRNRVGKSNMSDRGPWYSHGTISIAGGFQEPYELLTVGIKKHLHWTWSCSHPGRQQKKIPLIPMVCFWERNPVLGKYHPIKKKKKGGGGIAHPKAGPKCMAFTPFGGLCYAPAPGYRQGLPEARDVCVMLQQLHPGTFYTSPVHICTTDVEPYHLFFFFFFFMKVIRDQSKMTESDHQRNYNPMHQLILQAILVDFIKSASAQSLPKTAESDAKKKKNDNVIPYVNQASKMTDRQNPSLFIPHIHCLFFVTCVPNNTLEDWLCIEKKRKINNLFIELHTHTHFIIVIALTAIFFFSGPPRRERTDGNETRLIKQTLTQINDHNAEKKKTIFLCKVRSEKKIETSTKLIRIR</sequence>
<reference evidence="2 3" key="1">
    <citation type="submission" date="2015-08" db="EMBL/GenBank/DDBJ databases">
        <title>Next Generation Sequencing and Analysis of the Genome of Puccinia sorghi L Schw, the Causal Agent of Maize Common Rust.</title>
        <authorList>
            <person name="Rochi L."/>
            <person name="Burguener G."/>
            <person name="Darino M."/>
            <person name="Turjanski A."/>
            <person name="Kreff E."/>
            <person name="Dieguez M.J."/>
            <person name="Sacco F."/>
        </authorList>
    </citation>
    <scope>NUCLEOTIDE SEQUENCE [LARGE SCALE GENOMIC DNA]</scope>
    <source>
        <strain evidence="2 3">RO10H11247</strain>
    </source>
</reference>
<gene>
    <name evidence="2" type="ORF">VP01_992g1</name>
</gene>
<comment type="caution">
    <text evidence="2">The sequence shown here is derived from an EMBL/GenBank/DDBJ whole genome shotgun (WGS) entry which is preliminary data.</text>
</comment>
<keyword evidence="1" id="KW-0812">Transmembrane</keyword>
<dbReference type="Proteomes" id="UP000037035">
    <property type="component" value="Unassembled WGS sequence"/>
</dbReference>
<dbReference type="EMBL" id="LAVV01015636">
    <property type="protein sequence ID" value="KNZ43728.1"/>
    <property type="molecule type" value="Genomic_DNA"/>
</dbReference>
<evidence type="ECO:0000313" key="3">
    <source>
        <dbReference type="Proteomes" id="UP000037035"/>
    </source>
</evidence>
<evidence type="ECO:0000313" key="2">
    <source>
        <dbReference type="EMBL" id="KNZ43728.1"/>
    </source>
</evidence>
<evidence type="ECO:0000256" key="1">
    <source>
        <dbReference type="SAM" id="Phobius"/>
    </source>
</evidence>
<keyword evidence="1" id="KW-0472">Membrane</keyword>
<protein>
    <submittedName>
        <fullName evidence="2">Uncharacterized protein</fullName>
    </submittedName>
</protein>
<accession>A0A0L6U5D5</accession>
<dbReference type="VEuPathDB" id="FungiDB:VP01_992g1"/>
<organism evidence="2 3">
    <name type="scientific">Puccinia sorghi</name>
    <dbReference type="NCBI Taxonomy" id="27349"/>
    <lineage>
        <taxon>Eukaryota</taxon>
        <taxon>Fungi</taxon>
        <taxon>Dikarya</taxon>
        <taxon>Basidiomycota</taxon>
        <taxon>Pucciniomycotina</taxon>
        <taxon>Pucciniomycetes</taxon>
        <taxon>Pucciniales</taxon>
        <taxon>Pucciniaceae</taxon>
        <taxon>Puccinia</taxon>
    </lineage>
</organism>
<keyword evidence="3" id="KW-1185">Reference proteome</keyword>
<proteinExistence type="predicted"/>
<dbReference type="AlphaFoldDB" id="A0A0L6U5D5"/>
<name>A0A0L6U5D5_9BASI</name>